<dbReference type="Proteomes" id="UP000279307">
    <property type="component" value="Chromosome 1"/>
</dbReference>
<gene>
    <name evidence="6" type="ORF">DMN91_000623</name>
</gene>
<dbReference type="OrthoDB" id="9971592at2759"/>
<dbReference type="GO" id="GO:0033108">
    <property type="term" value="P:mitochondrial respiratory chain complex assembly"/>
    <property type="evidence" value="ECO:0007669"/>
    <property type="project" value="TreeGrafter"/>
</dbReference>
<reference evidence="6" key="2">
    <citation type="submission" date="2018-07" db="EMBL/GenBank/DDBJ databases">
        <authorList>
            <person name="Mckenzie S.K."/>
            <person name="Kronauer D.J.C."/>
        </authorList>
    </citation>
    <scope>NUCLEOTIDE SEQUENCE</scope>
    <source>
        <strain evidence="6">Clonal line C1</strain>
    </source>
</reference>
<dbReference type="PANTHER" id="PTHR46811:SF1">
    <property type="entry name" value="COILED-COIL-HELIX-COILED-COIL-HELIX DOMAIN-CONTAINING PROTEIN 7"/>
    <property type="match status" value="1"/>
</dbReference>
<comment type="caution">
    <text evidence="6">The sequence shown here is derived from an EMBL/GenBank/DDBJ whole genome shotgun (WGS) entry which is preliminary data.</text>
</comment>
<evidence type="ECO:0000256" key="1">
    <source>
        <dbReference type="ARBA" id="ARBA00004569"/>
    </source>
</evidence>
<protein>
    <recommendedName>
        <fullName evidence="5">Coiled-coil-helix-coiled-coil-helix domain-containing protein 7</fullName>
    </recommendedName>
</protein>
<keyword evidence="2" id="KW-0496">Mitochondrion</keyword>
<organism evidence="6">
    <name type="scientific">Ooceraea biroi</name>
    <name type="common">Clonal raider ant</name>
    <name type="synonym">Cerapachys biroi</name>
    <dbReference type="NCBI Taxonomy" id="2015173"/>
    <lineage>
        <taxon>Eukaryota</taxon>
        <taxon>Metazoa</taxon>
        <taxon>Ecdysozoa</taxon>
        <taxon>Arthropoda</taxon>
        <taxon>Hexapoda</taxon>
        <taxon>Insecta</taxon>
        <taxon>Pterygota</taxon>
        <taxon>Neoptera</taxon>
        <taxon>Endopterygota</taxon>
        <taxon>Hymenoptera</taxon>
        <taxon>Apocrita</taxon>
        <taxon>Aculeata</taxon>
        <taxon>Formicoidea</taxon>
        <taxon>Formicidae</taxon>
        <taxon>Dorylinae</taxon>
        <taxon>Ooceraea</taxon>
    </lineage>
</organism>
<dbReference type="PANTHER" id="PTHR46811">
    <property type="entry name" value="COILED-COIL-HELIX-COILED-COIL-HELIX DOMAIN-CONTAINING PROTEIN 7"/>
    <property type="match status" value="1"/>
</dbReference>
<name>A0A3L8E2G1_OOCBI</name>
<comment type="subcellular location">
    <subcellularLocation>
        <location evidence="1">Mitochondrion intermembrane space</location>
    </subcellularLocation>
</comment>
<dbReference type="InterPro" id="IPR048280">
    <property type="entry name" value="COX6B-like"/>
</dbReference>
<dbReference type="Pfam" id="PF02297">
    <property type="entry name" value="COX6B"/>
    <property type="match status" value="1"/>
</dbReference>
<sequence length="98" mass="11535">MSTQRTADNVAEKVVKNSSLRIKQEEMNPCYKEHLLSLKCLNSNQGQHKLCEVYFINYKNCKKFWSNVQSERRLKGIKPYLPPLEERAKIKADYLSNK</sequence>
<evidence type="ECO:0000256" key="4">
    <source>
        <dbReference type="ARBA" id="ARBA00038205"/>
    </source>
</evidence>
<dbReference type="AlphaFoldDB" id="A0A3L8E2G1"/>
<evidence type="ECO:0000256" key="2">
    <source>
        <dbReference type="ARBA" id="ARBA00023128"/>
    </source>
</evidence>
<keyword evidence="3" id="KW-1015">Disulfide bond</keyword>
<dbReference type="SUPFAM" id="SSF47072">
    <property type="entry name" value="Cysteine alpha-hairpin motif"/>
    <property type="match status" value="1"/>
</dbReference>
<dbReference type="InterPro" id="IPR009069">
    <property type="entry name" value="Cys_alpha_HP_mot_SF"/>
</dbReference>
<accession>A0A3L8E2G1</accession>
<dbReference type="InterPro" id="IPR051040">
    <property type="entry name" value="COX23"/>
</dbReference>
<evidence type="ECO:0000256" key="3">
    <source>
        <dbReference type="ARBA" id="ARBA00023157"/>
    </source>
</evidence>
<evidence type="ECO:0000256" key="5">
    <source>
        <dbReference type="ARBA" id="ARBA00039509"/>
    </source>
</evidence>
<comment type="similarity">
    <text evidence="4">Belongs to the CHCHD7 family.</text>
</comment>
<reference evidence="6" key="1">
    <citation type="journal article" date="2018" name="Genome Res.">
        <title>The genomic architecture and molecular evolution of ant odorant receptors.</title>
        <authorList>
            <person name="McKenzie S.K."/>
            <person name="Kronauer D.J.C."/>
        </authorList>
    </citation>
    <scope>NUCLEOTIDE SEQUENCE [LARGE SCALE GENOMIC DNA]</scope>
    <source>
        <strain evidence="6">Clonal line C1</strain>
    </source>
</reference>
<dbReference type="EMBL" id="QOIP01000001">
    <property type="protein sequence ID" value="RLU26826.1"/>
    <property type="molecule type" value="Genomic_DNA"/>
</dbReference>
<evidence type="ECO:0000313" key="6">
    <source>
        <dbReference type="EMBL" id="RLU26826.1"/>
    </source>
</evidence>
<dbReference type="GO" id="GO:0005758">
    <property type="term" value="C:mitochondrial intermembrane space"/>
    <property type="evidence" value="ECO:0007669"/>
    <property type="project" value="UniProtKB-SubCell"/>
</dbReference>
<proteinExistence type="inferred from homology"/>